<keyword evidence="2" id="KW-1185">Reference proteome</keyword>
<protein>
    <submittedName>
        <fullName evidence="1">Uncharacterized protein</fullName>
    </submittedName>
</protein>
<name>A0A5C6ZDH1_9FLAO</name>
<dbReference type="Proteomes" id="UP000321578">
    <property type="component" value="Unassembled WGS sequence"/>
</dbReference>
<accession>A0A5C6ZDH1</accession>
<sequence length="617" mass="70652">MIAVTDTSAFAALEIVQPQVQSLIPSENEIETLIGANTFVNATITTAFKNLLKRISLESINPTLGFALQPDLILVKVSQMFNRIGFYYDANSMLSFSTNDNALSAGTEMIIDELNDFTTFQEIAYYAFHNNGWAQNANNIRAMENSGLQKLHYITVFSDSNANSTYNYTPNLNNQINILNLRNENTQRFLLIGFDNATDANPKMPNVRISNNSDVQLKLRVKVEYNKYVTSPQNRLGGFGPAIPYDLNNNGTIATNERIYFNRRFLDYFPNETNATDIEGDIFTRVLQPQSFWDIDCDDRVRGGEVTIDFFPEPENINFWRDGNHHYFKFHIRGKNPTYLQVENYLTNQNYLGRFWFMVRKIRQESGSLGTNDNSEFEQFNALGNYAYSTRKTTFRGLPNFGVPRGYGLSQLDNFGGPLTDTQINNLGLTNELAEIQNGAEREFLTIIDEQNRVIDSTKWIVASDQQVWHWKENIDKAVNFLETEKMTITINEITRIRDRVIAWNNANPTDLVVVPTPEYYNTIIYCWTASAITEFVPYNNLFNQGTAPTIVDQGERELKSFFDAMLLKTYNGIPNQEHFMDINNASSNELVKPVLTIYNTTNPNPFYVRSLSNRDD</sequence>
<proteinExistence type="predicted"/>
<dbReference type="EMBL" id="VORO01000020">
    <property type="protein sequence ID" value="TXD87769.1"/>
    <property type="molecule type" value="Genomic_DNA"/>
</dbReference>
<dbReference type="OrthoDB" id="1492590at2"/>
<comment type="caution">
    <text evidence="1">The sequence shown here is derived from an EMBL/GenBank/DDBJ whole genome shotgun (WGS) entry which is preliminary data.</text>
</comment>
<dbReference type="AlphaFoldDB" id="A0A5C6ZDH1"/>
<gene>
    <name evidence="1" type="ORF">ESY86_15775</name>
</gene>
<evidence type="ECO:0000313" key="2">
    <source>
        <dbReference type="Proteomes" id="UP000321578"/>
    </source>
</evidence>
<organism evidence="1 2">
    <name type="scientific">Subsaximicrobium wynnwilliamsii</name>
    <dbReference type="NCBI Taxonomy" id="291179"/>
    <lineage>
        <taxon>Bacteria</taxon>
        <taxon>Pseudomonadati</taxon>
        <taxon>Bacteroidota</taxon>
        <taxon>Flavobacteriia</taxon>
        <taxon>Flavobacteriales</taxon>
        <taxon>Flavobacteriaceae</taxon>
        <taxon>Subsaximicrobium</taxon>
    </lineage>
</organism>
<dbReference type="RefSeq" id="WP_147087552.1">
    <property type="nucleotide sequence ID" value="NZ_VORM01000020.1"/>
</dbReference>
<reference evidence="1 2" key="1">
    <citation type="submission" date="2019-08" db="EMBL/GenBank/DDBJ databases">
        <title>Genomes of Subsaximicrobium wynnwilliamsii strains.</title>
        <authorList>
            <person name="Bowman J.P."/>
        </authorList>
    </citation>
    <scope>NUCLEOTIDE SEQUENCE [LARGE SCALE GENOMIC DNA]</scope>
    <source>
        <strain evidence="1 2">2-80-2</strain>
    </source>
</reference>
<evidence type="ECO:0000313" key="1">
    <source>
        <dbReference type="EMBL" id="TXD87769.1"/>
    </source>
</evidence>